<evidence type="ECO:0000256" key="1">
    <source>
        <dbReference type="SAM" id="Phobius"/>
    </source>
</evidence>
<feature type="transmembrane region" description="Helical" evidence="1">
    <location>
        <begin position="269"/>
        <end position="287"/>
    </location>
</feature>
<feature type="transmembrane region" description="Helical" evidence="1">
    <location>
        <begin position="186"/>
        <end position="209"/>
    </location>
</feature>
<feature type="transmembrane region" description="Helical" evidence="1">
    <location>
        <begin position="221"/>
        <end position="240"/>
    </location>
</feature>
<feature type="transmembrane region" description="Helical" evidence="1">
    <location>
        <begin position="148"/>
        <end position="174"/>
    </location>
</feature>
<sequence length="491" mass="56846">MDNMLNRSTVAIALICVIDLVMMLFFNVPFDWYLLPVSVCGVLATYQIIYIFQVTGQHGLRLPLVFYFYCTLWFGCYFAPLLHFALNFWLIFNNSLILPKRWEPYVFIIGLLNAGGLVLFIYAYKYFYGIRKPHNKVYLLLKAGKLNYVYLLCAVSFVCQIIVYAKLGGISGFISTYETRSEDQGFAGFGLLFVISEFFPIALIFLFYIKALYNPALRKGQSIMIFLFLLFVACMLFGGLRGSRSNTILTMLHACMVIHYFIRKFQVKEMVIGMVMLISFMYVYKFYKQGGSEAVAQYTEGTLDVSEDKYNFNVFEMLLTDFARGDIQPYMIYRYQNSNYKPKLGATYIGGLLHYIPGVDKESLTTKKTAATELLYDYDGKAMGFYTTRIFGLLGEYILNFGYYTAFLIFLPLAFFMARLDKWVYSLTPTDVRNFIVPLWILFIVFLFSADLDNVIFFYMKRMLLVIVMLWLVSGKFAMTRTNEDNNKLAA</sequence>
<feature type="transmembrane region" description="Helical" evidence="1">
    <location>
        <begin position="104"/>
        <end position="127"/>
    </location>
</feature>
<accession>A0A494W4F6</accession>
<protein>
    <recommendedName>
        <fullName evidence="4">Oligosaccharide repeat unit polymerase</fullName>
    </recommendedName>
</protein>
<feature type="transmembrane region" description="Helical" evidence="1">
    <location>
        <begin position="64"/>
        <end position="92"/>
    </location>
</feature>
<keyword evidence="1" id="KW-0472">Membrane</keyword>
<feature type="transmembrane region" description="Helical" evidence="1">
    <location>
        <begin position="401"/>
        <end position="420"/>
    </location>
</feature>
<dbReference type="KEGG" id="muh:HYN43_025490"/>
<keyword evidence="1" id="KW-1133">Transmembrane helix</keyword>
<evidence type="ECO:0000313" key="3">
    <source>
        <dbReference type="Proteomes" id="UP000270046"/>
    </source>
</evidence>
<evidence type="ECO:0008006" key="4">
    <source>
        <dbReference type="Google" id="ProtNLM"/>
    </source>
</evidence>
<feature type="transmembrane region" description="Helical" evidence="1">
    <location>
        <begin position="32"/>
        <end position="52"/>
    </location>
</feature>
<feature type="transmembrane region" description="Helical" evidence="1">
    <location>
        <begin position="9"/>
        <end position="26"/>
    </location>
</feature>
<organism evidence="2 3">
    <name type="scientific">Mucilaginibacter celer</name>
    <dbReference type="NCBI Taxonomy" id="2305508"/>
    <lineage>
        <taxon>Bacteria</taxon>
        <taxon>Pseudomonadati</taxon>
        <taxon>Bacteroidota</taxon>
        <taxon>Sphingobacteriia</taxon>
        <taxon>Sphingobacteriales</taxon>
        <taxon>Sphingobacteriaceae</taxon>
        <taxon>Mucilaginibacter</taxon>
    </lineage>
</organism>
<dbReference type="Proteomes" id="UP000270046">
    <property type="component" value="Chromosome"/>
</dbReference>
<keyword evidence="1" id="KW-0812">Transmembrane</keyword>
<feature type="transmembrane region" description="Helical" evidence="1">
    <location>
        <begin position="432"/>
        <end position="450"/>
    </location>
</feature>
<dbReference type="AlphaFoldDB" id="A0A494W4F6"/>
<name>A0A494W4F6_9SPHI</name>
<evidence type="ECO:0000313" key="2">
    <source>
        <dbReference type="EMBL" id="AYL98428.1"/>
    </source>
</evidence>
<reference evidence="2 3" key="1">
    <citation type="submission" date="2018-10" db="EMBL/GenBank/DDBJ databases">
        <title>Genome sequencing of Mucilaginibacter sp. HYN0043.</title>
        <authorList>
            <person name="Kim M."/>
            <person name="Yi H."/>
        </authorList>
    </citation>
    <scope>NUCLEOTIDE SEQUENCE [LARGE SCALE GENOMIC DNA]</scope>
    <source>
        <strain evidence="2 3">HYN0043</strain>
    </source>
</reference>
<keyword evidence="3" id="KW-1185">Reference proteome</keyword>
<dbReference type="EMBL" id="CP032869">
    <property type="protein sequence ID" value="AYL98428.1"/>
    <property type="molecule type" value="Genomic_DNA"/>
</dbReference>
<gene>
    <name evidence="2" type="ORF">HYN43_025490</name>
</gene>
<dbReference type="OrthoDB" id="2379168at2"/>
<proteinExistence type="predicted"/>